<keyword evidence="3" id="KW-1185">Reference proteome</keyword>
<dbReference type="RefSeq" id="WP_200616008.1">
    <property type="nucleotide sequence ID" value="NZ_CP071518.1"/>
</dbReference>
<name>A0A974XYD2_9GAMM</name>
<evidence type="ECO:0000313" key="2">
    <source>
        <dbReference type="EMBL" id="QSX78057.1"/>
    </source>
</evidence>
<dbReference type="InterPro" id="IPR023346">
    <property type="entry name" value="Lysozyme-like_dom_sf"/>
</dbReference>
<dbReference type="Pfam" id="PF13539">
    <property type="entry name" value="Peptidase_M15_4"/>
    <property type="match status" value="1"/>
</dbReference>
<dbReference type="PANTHER" id="PTHR34408">
    <property type="entry name" value="FAMILY PROTEIN, PUTATIVE-RELATED"/>
    <property type="match status" value="1"/>
</dbReference>
<dbReference type="GO" id="GO:0008233">
    <property type="term" value="F:peptidase activity"/>
    <property type="evidence" value="ECO:0007669"/>
    <property type="project" value="InterPro"/>
</dbReference>
<proteinExistence type="predicted"/>
<feature type="domain" description="SH3b" evidence="1">
    <location>
        <begin position="212"/>
        <end position="278"/>
    </location>
</feature>
<dbReference type="PANTHER" id="PTHR34408:SF2">
    <property type="entry name" value="CELL WALL-BINDING PROTEIN YWSB"/>
    <property type="match status" value="1"/>
</dbReference>
<dbReference type="KEGG" id="lsf:I8J32_015315"/>
<sequence>MSKTTPQLRSAWKEFECDEDSMMLIPFGPDKIRVVPPAAEAFEALAAVMHHHGYEIRPKDTDSYNCRKITGGSGKSLHAYGIALDVNWTTNPYRDHEGTRAVRFSDKDTQDERALDVKAHHADTDMTEAMIADVRNIRTREGRPIFEWGGSWNSVKDCMHFELDVSPQELAAGLDPATVPGLEAYLLALRATGGEPLPVVEPVTVPVAPAVFDPHVVIARDGLRLRSGPSADSDIKRVVPAGTQVNVLRRENGWAQVDFIGDGLADGFMSLSFLRPLDQAPTPVQPDAGGGVGVVIVGGRADITGDVTPALVSRMFPNTGKSNITTHLPSVLAGLRAAGLGDRDMVLMALATIRAETEGFRPISEGRSGFNTRTHPFDLYDPGTNVARILGNTQPGDGARFKGRGFVQLTGRDNYRRVGGQLGVNLLDDPERANDSALAGRILGQFLKNCEGRARAALAERNLEKARKCVNGGTHGMSRFRDAYERGERVFPA</sequence>
<dbReference type="SUPFAM" id="SSF55166">
    <property type="entry name" value="Hedgehog/DD-peptidase"/>
    <property type="match status" value="1"/>
</dbReference>
<dbReference type="InterPro" id="IPR039561">
    <property type="entry name" value="Peptidase_M15C"/>
</dbReference>
<evidence type="ECO:0000313" key="3">
    <source>
        <dbReference type="Proteomes" id="UP000639274"/>
    </source>
</evidence>
<dbReference type="PROSITE" id="PS51781">
    <property type="entry name" value="SH3B"/>
    <property type="match status" value="1"/>
</dbReference>
<dbReference type="InterPro" id="IPR003646">
    <property type="entry name" value="SH3-like_bac-type"/>
</dbReference>
<organism evidence="2 3">
    <name type="scientific">Agrilutibacter solisilvae</name>
    <dbReference type="NCBI Taxonomy" id="2763317"/>
    <lineage>
        <taxon>Bacteria</taxon>
        <taxon>Pseudomonadati</taxon>
        <taxon>Pseudomonadota</taxon>
        <taxon>Gammaproteobacteria</taxon>
        <taxon>Lysobacterales</taxon>
        <taxon>Lysobacteraceae</taxon>
        <taxon>Agrilutibacter</taxon>
    </lineage>
</organism>
<protein>
    <submittedName>
        <fullName evidence="2">M15 family metallopeptidase</fullName>
    </submittedName>
</protein>
<dbReference type="SUPFAM" id="SSF53955">
    <property type="entry name" value="Lysozyme-like"/>
    <property type="match status" value="1"/>
</dbReference>
<accession>A0A974XYD2</accession>
<evidence type="ECO:0000259" key="1">
    <source>
        <dbReference type="PROSITE" id="PS51781"/>
    </source>
</evidence>
<reference evidence="2 3" key="1">
    <citation type="submission" date="2021-03" db="EMBL/GenBank/DDBJ databases">
        <title>Lysobacter sp. nov. isolated from soil of gangwondo yeongwol, south Korea.</title>
        <authorList>
            <person name="Kim K.R."/>
            <person name="Kim K.H."/>
            <person name="Jeon C.O."/>
        </authorList>
    </citation>
    <scope>NUCLEOTIDE SEQUENCE [LARGE SCALE GENOMIC DNA]</scope>
    <source>
        <strain evidence="2 3">R19</strain>
    </source>
</reference>
<dbReference type="Gene3D" id="2.30.30.40">
    <property type="entry name" value="SH3 Domains"/>
    <property type="match status" value="1"/>
</dbReference>
<dbReference type="Gene3D" id="3.30.1380.10">
    <property type="match status" value="1"/>
</dbReference>
<gene>
    <name evidence="2" type="ORF">I8J32_015315</name>
</gene>
<dbReference type="Proteomes" id="UP000639274">
    <property type="component" value="Chromosome"/>
</dbReference>
<dbReference type="InterPro" id="IPR009045">
    <property type="entry name" value="Zn_M74/Hedgehog-like"/>
</dbReference>
<dbReference type="Pfam" id="PF08239">
    <property type="entry name" value="SH3_3"/>
    <property type="match status" value="1"/>
</dbReference>
<dbReference type="AlphaFoldDB" id="A0A974XYD2"/>
<dbReference type="InterPro" id="IPR052354">
    <property type="entry name" value="Cell_Wall_Dynamics_Protein"/>
</dbReference>
<dbReference type="EMBL" id="CP071518">
    <property type="protein sequence ID" value="QSX78057.1"/>
    <property type="molecule type" value="Genomic_DNA"/>
</dbReference>
<dbReference type="Gene3D" id="1.10.530.10">
    <property type="match status" value="1"/>
</dbReference>